<name>A0A0G4G0U4_9ALVE</name>
<proteinExistence type="predicted"/>
<feature type="region of interest" description="Disordered" evidence="1">
    <location>
        <begin position="162"/>
        <end position="181"/>
    </location>
</feature>
<dbReference type="VEuPathDB" id="CryptoDB:Cvel_19659"/>
<sequence>MCAFKSTRLLAWHDSRWDTQSNEFNGKGKGKGKRVNAALEPRELSRLSDGALLGWHPERLEVREAAKGIRPLGWALAAFPLASGRVVMNKEKIPQVLDWLRSRFSSPRPGEIPGALKVAVSSGEVQSVVSMCKVSTPQGRPERREALDAREAFGQACAQTAETGGSLEIPQVSQPGKAAGT</sequence>
<dbReference type="AlphaFoldDB" id="A0A0G4G0U4"/>
<gene>
    <name evidence="2" type="ORF">Cvel_19659</name>
</gene>
<accession>A0A0G4G0U4</accession>
<organism evidence="2">
    <name type="scientific">Chromera velia CCMP2878</name>
    <dbReference type="NCBI Taxonomy" id="1169474"/>
    <lineage>
        <taxon>Eukaryota</taxon>
        <taxon>Sar</taxon>
        <taxon>Alveolata</taxon>
        <taxon>Colpodellida</taxon>
        <taxon>Chromeraceae</taxon>
        <taxon>Chromera</taxon>
    </lineage>
</organism>
<evidence type="ECO:0000256" key="1">
    <source>
        <dbReference type="SAM" id="MobiDB-lite"/>
    </source>
</evidence>
<protein>
    <submittedName>
        <fullName evidence="2">Uncharacterized protein</fullName>
    </submittedName>
</protein>
<evidence type="ECO:0000313" key="2">
    <source>
        <dbReference type="EMBL" id="CEM21512.1"/>
    </source>
</evidence>
<reference evidence="2" key="1">
    <citation type="submission" date="2014-11" db="EMBL/GenBank/DDBJ databases">
        <authorList>
            <person name="Otto D Thomas"/>
            <person name="Naeem Raeece"/>
        </authorList>
    </citation>
    <scope>NUCLEOTIDE SEQUENCE</scope>
</reference>
<dbReference type="EMBL" id="CDMZ01000788">
    <property type="protein sequence ID" value="CEM21512.1"/>
    <property type="molecule type" value="Genomic_DNA"/>
</dbReference>